<comment type="caution">
    <text evidence="1">The sequence shown here is derived from an EMBL/GenBank/DDBJ whole genome shotgun (WGS) entry which is preliminary data.</text>
</comment>
<dbReference type="Pfam" id="PF09424">
    <property type="entry name" value="YqeY"/>
    <property type="match status" value="1"/>
</dbReference>
<dbReference type="InterPro" id="IPR003789">
    <property type="entry name" value="Asn/Gln_tRNA_amidoTrase-B-like"/>
</dbReference>
<dbReference type="InterPro" id="IPR023168">
    <property type="entry name" value="GatB_Yqey_C_2"/>
</dbReference>
<dbReference type="AlphaFoldDB" id="C0G7A9"/>
<name>C0G7A9_9HYPH</name>
<dbReference type="PANTHER" id="PTHR28055:SF1">
    <property type="entry name" value="ALTERED INHERITANCE OF MITOCHONDRIA PROTEIN 41, MITOCHONDRIAL"/>
    <property type="match status" value="1"/>
</dbReference>
<dbReference type="PANTHER" id="PTHR28055">
    <property type="entry name" value="ALTERED INHERITANCE OF MITOCHONDRIA PROTEIN 41, MITOCHONDRIAL"/>
    <property type="match status" value="1"/>
</dbReference>
<organism evidence="1 2">
    <name type="scientific">Brucella ceti str. Cudo</name>
    <dbReference type="NCBI Taxonomy" id="595497"/>
    <lineage>
        <taxon>Bacteria</taxon>
        <taxon>Pseudomonadati</taxon>
        <taxon>Pseudomonadota</taxon>
        <taxon>Alphaproteobacteria</taxon>
        <taxon>Hyphomicrobiales</taxon>
        <taxon>Brucellaceae</taxon>
        <taxon>Brucella/Ochrobactrum group</taxon>
        <taxon>Brucella</taxon>
    </lineage>
</organism>
<sequence>MTIILASYFTGQRIGQGGACVRLLYSFIKRTTRNKYRQERPMLRQEISQALTTALKAQEKRRMSTLRLVMAAVKDRDIANRTAGKDPVGDEELLGILGKMVKQREESARIYEEGSRLELAEAEREEIAIISEFLPQQMTEDETKKACEDVITEIGAQGLRDMGKCMALLKERYAGKMDFTRASALVKSLLQ</sequence>
<reference evidence="1 2" key="1">
    <citation type="submission" date="2009-03" db="EMBL/GenBank/DDBJ databases">
        <authorList>
            <person name="Setubal J.C."/>
            <person name="Boyle S."/>
            <person name="Crasta O.R."/>
            <person name="Gillespie J.J."/>
            <person name="Kenyon R.W."/>
            <person name="Lu J."/>
            <person name="Mane S."/>
            <person name="Nagrani S."/>
            <person name="Shallom J.M."/>
            <person name="Shallom S."/>
            <person name="Shukla M."/>
            <person name="Snyder E.E."/>
            <person name="Sobral B.W."/>
            <person name="Wattam A.R."/>
            <person name="Will R."/>
            <person name="Williams K."/>
            <person name="Yoo H."/>
            <person name="Bruce D.H."/>
            <person name="Detter C."/>
            <person name="Munk C."/>
            <person name="Brettin T.S."/>
            <person name="Ficht T."/>
        </authorList>
    </citation>
    <scope>NUCLEOTIDE SEQUENCE [LARGE SCALE GENOMIC DNA]</scope>
    <source>
        <strain evidence="1 2">Cudo</strain>
    </source>
</reference>
<dbReference type="InterPro" id="IPR042184">
    <property type="entry name" value="YqeY/Aim41_N"/>
</dbReference>
<dbReference type="EMBL" id="ACJD01000004">
    <property type="protein sequence ID" value="EEH14136.1"/>
    <property type="molecule type" value="Genomic_DNA"/>
</dbReference>
<dbReference type="Gene3D" id="1.10.1510.10">
    <property type="entry name" value="Uncharacterised protein YqeY/AIM41 PF09424, N-terminal domain"/>
    <property type="match status" value="1"/>
</dbReference>
<dbReference type="InterPro" id="IPR019004">
    <property type="entry name" value="YqeY/Aim41"/>
</dbReference>
<accession>C0G7A9</accession>
<dbReference type="Gene3D" id="1.10.10.410">
    <property type="match status" value="1"/>
</dbReference>
<proteinExistence type="predicted"/>
<evidence type="ECO:0000313" key="2">
    <source>
        <dbReference type="Proteomes" id="UP000003678"/>
    </source>
</evidence>
<dbReference type="Proteomes" id="UP000003678">
    <property type="component" value="Unassembled WGS sequence"/>
</dbReference>
<gene>
    <name evidence="1" type="ORF">BCETI_4000060</name>
</gene>
<dbReference type="GO" id="GO:0016884">
    <property type="term" value="F:carbon-nitrogen ligase activity, with glutamine as amido-N-donor"/>
    <property type="evidence" value="ECO:0007669"/>
    <property type="project" value="InterPro"/>
</dbReference>
<protein>
    <submittedName>
        <fullName evidence="1">Cytoplasmic protein</fullName>
    </submittedName>
</protein>
<evidence type="ECO:0000313" key="1">
    <source>
        <dbReference type="EMBL" id="EEH14136.1"/>
    </source>
</evidence>
<dbReference type="SUPFAM" id="SSF89095">
    <property type="entry name" value="GatB/YqeY motif"/>
    <property type="match status" value="1"/>
</dbReference>